<gene>
    <name evidence="1" type="ORF">PYCCODRAFT_1341927</name>
</gene>
<organism evidence="1 2">
    <name type="scientific">Trametes coccinea (strain BRFM310)</name>
    <name type="common">Pycnoporus coccineus</name>
    <dbReference type="NCBI Taxonomy" id="1353009"/>
    <lineage>
        <taxon>Eukaryota</taxon>
        <taxon>Fungi</taxon>
        <taxon>Dikarya</taxon>
        <taxon>Basidiomycota</taxon>
        <taxon>Agaricomycotina</taxon>
        <taxon>Agaricomycetes</taxon>
        <taxon>Polyporales</taxon>
        <taxon>Polyporaceae</taxon>
        <taxon>Trametes</taxon>
    </lineage>
</organism>
<name>A0A1Y2I4Y1_TRAC3</name>
<proteinExistence type="predicted"/>
<protein>
    <submittedName>
        <fullName evidence="1">Uncharacterized protein</fullName>
    </submittedName>
</protein>
<reference evidence="1 2" key="1">
    <citation type="journal article" date="2015" name="Biotechnol. Biofuels">
        <title>Enhanced degradation of softwood versus hardwood by the white-rot fungus Pycnoporus coccineus.</title>
        <authorList>
            <person name="Couturier M."/>
            <person name="Navarro D."/>
            <person name="Chevret D."/>
            <person name="Henrissat B."/>
            <person name="Piumi F."/>
            <person name="Ruiz-Duenas F.J."/>
            <person name="Martinez A.T."/>
            <person name="Grigoriev I.V."/>
            <person name="Riley R."/>
            <person name="Lipzen A."/>
            <person name="Berrin J.G."/>
            <person name="Master E.R."/>
            <person name="Rosso M.N."/>
        </authorList>
    </citation>
    <scope>NUCLEOTIDE SEQUENCE [LARGE SCALE GENOMIC DNA]</scope>
    <source>
        <strain evidence="1 2">BRFM310</strain>
    </source>
</reference>
<dbReference type="OrthoDB" id="3147730at2759"/>
<feature type="non-terminal residue" evidence="1">
    <location>
        <position position="1"/>
    </location>
</feature>
<feature type="non-terminal residue" evidence="1">
    <location>
        <position position="156"/>
    </location>
</feature>
<dbReference type="EMBL" id="KZ084234">
    <property type="protein sequence ID" value="OSC96194.1"/>
    <property type="molecule type" value="Genomic_DNA"/>
</dbReference>
<accession>A0A1Y2I4Y1</accession>
<evidence type="ECO:0000313" key="1">
    <source>
        <dbReference type="EMBL" id="OSC96194.1"/>
    </source>
</evidence>
<dbReference type="AlphaFoldDB" id="A0A1Y2I4Y1"/>
<sequence length="156" mass="17646">TFDAIFIPAYCNEARIPTIVPLFAPKNVLPSTHTEAPYICGRMPHPEQYMDYVATASGEQVWGFQCIEALAGMVIEKHKFSRPYILFYPLVPRDGMPFPINGCIQDMQGKRFDETKAWAGDIIIAKYSDSEYSEMSDASMADFPIVKNYLSTHRPP</sequence>
<dbReference type="Proteomes" id="UP000193067">
    <property type="component" value="Unassembled WGS sequence"/>
</dbReference>
<dbReference type="STRING" id="1353009.A0A1Y2I4Y1"/>
<evidence type="ECO:0000313" key="2">
    <source>
        <dbReference type="Proteomes" id="UP000193067"/>
    </source>
</evidence>
<keyword evidence="2" id="KW-1185">Reference proteome</keyword>